<evidence type="ECO:0000313" key="2">
    <source>
        <dbReference type="Proteomes" id="UP001432251"/>
    </source>
</evidence>
<sequence length="142" mass="15381">MTGRPRRILTVCLGNYCRSPLAARILADRAGDAAEVRSAGLVDKWVGHTAHPDMIAAAAVRGYDLLDHAPAPVDRAALDWADLVLAMDHSVLEKLLLIADDNAHKIRLYLDGQDVPDPIGQPMAAFTRCAQIIETGAARHLR</sequence>
<protein>
    <submittedName>
        <fullName evidence="1">Low molecular weight phosphotyrosine protein phosphatase</fullName>
    </submittedName>
</protein>
<keyword evidence="2" id="KW-1185">Reference proteome</keyword>
<dbReference type="EMBL" id="CP146023">
    <property type="protein sequence ID" value="WWQ69588.1"/>
    <property type="molecule type" value="Genomic_DNA"/>
</dbReference>
<organism evidence="1 2">
    <name type="scientific">Streptomyces citrinus</name>
    <dbReference type="NCBI Taxonomy" id="3118173"/>
    <lineage>
        <taxon>Bacteria</taxon>
        <taxon>Bacillati</taxon>
        <taxon>Actinomycetota</taxon>
        <taxon>Actinomycetes</taxon>
        <taxon>Kitasatosporales</taxon>
        <taxon>Streptomycetaceae</taxon>
        <taxon>Streptomyces</taxon>
    </lineage>
</organism>
<evidence type="ECO:0000313" key="1">
    <source>
        <dbReference type="EMBL" id="WWQ69588.1"/>
    </source>
</evidence>
<reference evidence="1" key="1">
    <citation type="journal article" date="2025" name="Int. J. Syst. Evol. Microbiol.">
        <title>Streptomyces citrinus sp. nov., with yellow diffusible pigment.</title>
        <authorList>
            <person name="He Y."/>
            <person name="Yang E."/>
            <person name="Xu J."/>
            <person name="Sun Y."/>
            <person name="Sun L."/>
        </authorList>
    </citation>
    <scope>NUCLEOTIDE SEQUENCE</scope>
    <source>
        <strain evidence="1">Q6</strain>
    </source>
</reference>
<geneLocation type="plasmid" evidence="1 2">
    <name>p1</name>
</geneLocation>
<name>A0ACD5ARE9_9ACTN</name>
<gene>
    <name evidence="1" type="ORF">V2W30_41230</name>
</gene>
<proteinExistence type="predicted"/>
<accession>A0ACD5ARE9</accession>
<keyword evidence="1" id="KW-0614">Plasmid</keyword>
<dbReference type="Proteomes" id="UP001432251">
    <property type="component" value="Plasmid p1"/>
</dbReference>